<dbReference type="Proteomes" id="UP000053051">
    <property type="component" value="Unassembled WGS sequence"/>
</dbReference>
<gene>
    <name evidence="3" type="ORF">RINTHH_5670</name>
</gene>
<name>M1WY90_9NOST</name>
<reference evidence="4" key="2">
    <citation type="submission" date="2016-01" db="EMBL/GenBank/DDBJ databases">
        <title>Diatom-associated endosymboitic cyanobacterium lacks core nitrogen metabolism enzymes.</title>
        <authorList>
            <person name="Hilton J.A."/>
            <person name="Foster R.A."/>
            <person name="Tripp H.J."/>
            <person name="Carter B.J."/>
            <person name="Zehr J.P."/>
            <person name="Villareal T.A."/>
        </authorList>
    </citation>
    <scope>NUCLEOTIDE SEQUENCE [LARGE SCALE GENOMIC DNA]</scope>
    <source>
        <strain evidence="4">HH01</strain>
    </source>
</reference>
<evidence type="ECO:0000259" key="2">
    <source>
        <dbReference type="PROSITE" id="PS50206"/>
    </source>
</evidence>
<dbReference type="Gene3D" id="3.40.250.10">
    <property type="entry name" value="Rhodanese-like domain"/>
    <property type="match status" value="1"/>
</dbReference>
<dbReference type="InterPro" id="IPR001763">
    <property type="entry name" value="Rhodanese-like_dom"/>
</dbReference>
<protein>
    <submittedName>
        <fullName evidence="3">Selenophosphate-dependent tRNA 2-selenouridine synthase</fullName>
    </submittedName>
</protein>
<dbReference type="NCBIfam" id="TIGR03167">
    <property type="entry name" value="tRNA_sel_U_synt"/>
    <property type="match status" value="1"/>
</dbReference>
<evidence type="ECO:0000256" key="1">
    <source>
        <dbReference type="ARBA" id="ARBA00023266"/>
    </source>
</evidence>
<dbReference type="SMART" id="SM00450">
    <property type="entry name" value="RHOD"/>
    <property type="match status" value="1"/>
</dbReference>
<sequence length="363" mass="41975">MEGNFIRMPPTIKYTKNIWDTNYTEIIDVRSPSEFYHDHIPGSINLPVLDDNERVEVGNIYKKNSPFQARKIGAALVTKNVSQHLIKYFANKDKDYFPLVYCWRGGQRSASMAAVLSQIGWQVVILLGGYKTYRSYVRQALEDLPNRFNYRVISGLTGSGKTLILRQLSQRGAQVLDLESLANHRGSLLGEIWSNESLPQPSQKYFETLIVQQLQKFHSHQIVWVESESSKIGRVYLPIHLWRKMHISNCMQIQVPLDVRVSFIIQEYPHLVNNPDILKAKIARLKSRYGSNTISDWNNLITSSDPHEFVKSILQSHYDPAYFKSLKNNYLKIKPTLYLENLSIPTIENLVDYLIHYNDNVLC</sequence>
<evidence type="ECO:0000313" key="4">
    <source>
        <dbReference type="Proteomes" id="UP000053051"/>
    </source>
</evidence>
<dbReference type="InterPro" id="IPR058840">
    <property type="entry name" value="AAA_SelU"/>
</dbReference>
<keyword evidence="4" id="KW-1185">Reference proteome</keyword>
<proteinExistence type="predicted"/>
<dbReference type="Pfam" id="PF26341">
    <property type="entry name" value="AAA_SelU"/>
    <property type="match status" value="1"/>
</dbReference>
<dbReference type="NCBIfam" id="NF008750">
    <property type="entry name" value="PRK11784.1-2"/>
    <property type="match status" value="1"/>
</dbReference>
<dbReference type="GO" id="GO:0002098">
    <property type="term" value="P:tRNA wobble uridine modification"/>
    <property type="evidence" value="ECO:0007669"/>
    <property type="project" value="InterPro"/>
</dbReference>
<feature type="domain" description="Rhodanese" evidence="2">
    <location>
        <begin position="26"/>
        <end position="142"/>
    </location>
</feature>
<dbReference type="GO" id="GO:0043828">
    <property type="term" value="F:tRNA 2-selenouridine synthase activity"/>
    <property type="evidence" value="ECO:0007669"/>
    <property type="project" value="InterPro"/>
</dbReference>
<dbReference type="EMBL" id="CAIY01000027">
    <property type="protein sequence ID" value="CCH66722.1"/>
    <property type="molecule type" value="Genomic_DNA"/>
</dbReference>
<dbReference type="PANTHER" id="PTHR30401:SF0">
    <property type="entry name" value="TRNA 2-SELENOURIDINE SYNTHASE"/>
    <property type="match status" value="1"/>
</dbReference>
<dbReference type="InterPro" id="IPR036873">
    <property type="entry name" value="Rhodanese-like_dom_sf"/>
</dbReference>
<dbReference type="NCBIfam" id="NF008752">
    <property type="entry name" value="PRK11784.1-4"/>
    <property type="match status" value="1"/>
</dbReference>
<dbReference type="STRING" id="1165094.RINTHH_5670"/>
<dbReference type="SUPFAM" id="SSF52540">
    <property type="entry name" value="P-loop containing nucleoside triphosphate hydrolases"/>
    <property type="match status" value="1"/>
</dbReference>
<accession>M1WY90</accession>
<dbReference type="PROSITE" id="PS50206">
    <property type="entry name" value="RHODANESE_3"/>
    <property type="match status" value="1"/>
</dbReference>
<dbReference type="PANTHER" id="PTHR30401">
    <property type="entry name" value="TRNA 2-SELENOURIDINE SYNTHASE"/>
    <property type="match status" value="1"/>
</dbReference>
<dbReference type="RefSeq" id="WP_008232523.1">
    <property type="nucleotide sequence ID" value="NZ_CAIY01000027.1"/>
</dbReference>
<organism evidence="3 4">
    <name type="scientific">Richelia intracellularis HH01</name>
    <dbReference type="NCBI Taxonomy" id="1165094"/>
    <lineage>
        <taxon>Bacteria</taxon>
        <taxon>Bacillati</taxon>
        <taxon>Cyanobacteriota</taxon>
        <taxon>Cyanophyceae</taxon>
        <taxon>Nostocales</taxon>
        <taxon>Nostocaceae</taxon>
        <taxon>Richelia</taxon>
    </lineage>
</organism>
<dbReference type="InterPro" id="IPR027417">
    <property type="entry name" value="P-loop_NTPase"/>
</dbReference>
<evidence type="ECO:0000313" key="3">
    <source>
        <dbReference type="EMBL" id="CCH66722.1"/>
    </source>
</evidence>
<dbReference type="Pfam" id="PF00581">
    <property type="entry name" value="Rhodanese"/>
    <property type="match status" value="1"/>
</dbReference>
<dbReference type="SUPFAM" id="SSF52821">
    <property type="entry name" value="Rhodanese/Cell cycle control phosphatase"/>
    <property type="match status" value="1"/>
</dbReference>
<comment type="caution">
    <text evidence="3">The sequence shown here is derived from an EMBL/GenBank/DDBJ whole genome shotgun (WGS) entry which is preliminary data.</text>
</comment>
<reference evidence="3 4" key="1">
    <citation type="submission" date="2012-05" db="EMBL/GenBank/DDBJ databases">
        <authorList>
            <person name="Hilton J."/>
        </authorList>
    </citation>
    <scope>NUCLEOTIDE SEQUENCE [LARGE SCALE GENOMIC DNA]</scope>
    <source>
        <strain evidence="3 4">HH01</strain>
    </source>
</reference>
<dbReference type="AlphaFoldDB" id="M1WY90"/>
<keyword evidence="1" id="KW-0711">Selenium</keyword>
<dbReference type="InterPro" id="IPR017582">
    <property type="entry name" value="SelU"/>
</dbReference>